<sequence>MYPLTVSDAVLPRFARRAVTDEEHLKDEIRWWASYGRDEEDFFWVLPSAVQPLARQRYMALLARRLHGKQTLVDYGCGNGWTTRVFAPHVAEAVGLDFSEDQLRLASATDAGSNIRYECIRSVDGLPEADAYVFHGVLHHLSTYEIAELFMRVKHRARPGALLAVIEPHCFPGSPTGPEAAEQLGLAQQLLDEISKKRAMLGLAYSQRTQEAVNSLDTRWWGLPPYGPSPLEKPFERDELRDFLDLHMEVESDDLVQALQVSQAVSGQLALVTHDWANIDTQWVNEILGRADAVEASLLSSGRTPPDTGWYMRLILGTVRSP</sequence>
<feature type="domain" description="Methyltransferase" evidence="1">
    <location>
        <begin position="73"/>
        <end position="160"/>
    </location>
</feature>
<dbReference type="InterPro" id="IPR041698">
    <property type="entry name" value="Methyltransf_25"/>
</dbReference>
<evidence type="ECO:0000313" key="2">
    <source>
        <dbReference type="EMBL" id="AWI54369.1"/>
    </source>
</evidence>
<dbReference type="KEGG" id="aon:DEH84_13755"/>
<dbReference type="RefSeq" id="WP_109037365.1">
    <property type="nucleotide sequence ID" value="NZ_CP029210.1"/>
</dbReference>
<accession>A0A2U8FTK3</accession>
<protein>
    <recommendedName>
        <fullName evidence="1">Methyltransferase domain-containing protein</fullName>
    </recommendedName>
</protein>
<reference evidence="2 3" key="1">
    <citation type="submission" date="2018-05" db="EMBL/GenBank/DDBJ databases">
        <title>complete genome sequence of Aquabacterium olei NBRC 110486.</title>
        <authorList>
            <person name="Tang B."/>
            <person name="Chang J."/>
            <person name="Zhang L."/>
            <person name="Yang H."/>
        </authorList>
    </citation>
    <scope>NUCLEOTIDE SEQUENCE [LARGE SCALE GENOMIC DNA]</scope>
    <source>
        <strain evidence="2 3">NBRC 110486</strain>
    </source>
</reference>
<dbReference type="InterPro" id="IPR029063">
    <property type="entry name" value="SAM-dependent_MTases_sf"/>
</dbReference>
<dbReference type="EMBL" id="CP029210">
    <property type="protein sequence ID" value="AWI54369.1"/>
    <property type="molecule type" value="Genomic_DNA"/>
</dbReference>
<name>A0A2U8FTK3_9BURK</name>
<organism evidence="2 3">
    <name type="scientific">Aquabacterium olei</name>
    <dbReference type="NCBI Taxonomy" id="1296669"/>
    <lineage>
        <taxon>Bacteria</taxon>
        <taxon>Pseudomonadati</taxon>
        <taxon>Pseudomonadota</taxon>
        <taxon>Betaproteobacteria</taxon>
        <taxon>Burkholderiales</taxon>
        <taxon>Aquabacterium</taxon>
    </lineage>
</organism>
<evidence type="ECO:0000259" key="1">
    <source>
        <dbReference type="Pfam" id="PF13649"/>
    </source>
</evidence>
<dbReference type="SUPFAM" id="SSF53335">
    <property type="entry name" value="S-adenosyl-L-methionine-dependent methyltransferases"/>
    <property type="match status" value="1"/>
</dbReference>
<evidence type="ECO:0000313" key="3">
    <source>
        <dbReference type="Proteomes" id="UP000244892"/>
    </source>
</evidence>
<dbReference type="Gene3D" id="3.40.50.150">
    <property type="entry name" value="Vaccinia Virus protein VP39"/>
    <property type="match status" value="1"/>
</dbReference>
<keyword evidence="3" id="KW-1185">Reference proteome</keyword>
<dbReference type="OrthoDB" id="5642573at2"/>
<dbReference type="Proteomes" id="UP000244892">
    <property type="component" value="Chromosome"/>
</dbReference>
<dbReference type="Pfam" id="PF13649">
    <property type="entry name" value="Methyltransf_25"/>
    <property type="match status" value="1"/>
</dbReference>
<proteinExistence type="predicted"/>
<gene>
    <name evidence="2" type="ORF">DEH84_13755</name>
</gene>
<dbReference type="AlphaFoldDB" id="A0A2U8FTK3"/>